<dbReference type="HOGENOM" id="CLU_132493_0_0_7"/>
<dbReference type="KEGG" id="dsf:UWK_00988"/>
<dbReference type="eggNOG" id="ENOG5032EPT">
    <property type="taxonomic scope" value="Bacteria"/>
</dbReference>
<name>M1P795_DESSD</name>
<reference evidence="2" key="1">
    <citation type="journal article" date="2013" name="Stand. Genomic Sci.">
        <title>Complete genome sequence of Desulfocapsa sulfexigens, a marine deltaproteobacterium specialized in disproportionating inorganic sulfur compounds.</title>
        <authorList>
            <person name="Finster K.W."/>
            <person name="Kjeldsen K.U."/>
            <person name="Kube M."/>
            <person name="Reinhardt R."/>
            <person name="Mussmann M."/>
            <person name="Amann R."/>
            <person name="Schreiber L."/>
        </authorList>
    </citation>
    <scope>NUCLEOTIDE SEQUENCE [LARGE SCALE GENOMIC DNA]</scope>
    <source>
        <strain evidence="2">DSM 10523 / SB164P1</strain>
    </source>
</reference>
<gene>
    <name evidence="1" type="ordered locus">UWK_00988</name>
</gene>
<dbReference type="AlphaFoldDB" id="M1P795"/>
<evidence type="ECO:0008006" key="3">
    <source>
        <dbReference type="Google" id="ProtNLM"/>
    </source>
</evidence>
<evidence type="ECO:0000313" key="2">
    <source>
        <dbReference type="Proteomes" id="UP000011721"/>
    </source>
</evidence>
<dbReference type="OrthoDB" id="5520173at2"/>
<organism evidence="1 2">
    <name type="scientific">Desulfocapsa sulfexigens (strain DSM 10523 / SB164P1)</name>
    <dbReference type="NCBI Taxonomy" id="1167006"/>
    <lineage>
        <taxon>Bacteria</taxon>
        <taxon>Pseudomonadati</taxon>
        <taxon>Thermodesulfobacteriota</taxon>
        <taxon>Desulfobulbia</taxon>
        <taxon>Desulfobulbales</taxon>
        <taxon>Desulfocapsaceae</taxon>
        <taxon>Desulfocapsa</taxon>
    </lineage>
</organism>
<dbReference type="EMBL" id="CP003985">
    <property type="protein sequence ID" value="AGF77562.1"/>
    <property type="molecule type" value="Genomic_DNA"/>
</dbReference>
<evidence type="ECO:0000313" key="1">
    <source>
        <dbReference type="EMBL" id="AGF77562.1"/>
    </source>
</evidence>
<dbReference type="PATRIC" id="fig|1167006.5.peg.1108"/>
<sequence length="134" mass="15056">MKTTIGLWIDHRKAVIVAVSGNGEDTKIIESKVEKQPGRIDGVRSTTSFEAQKVPADDSRERIFTGELHTYYDEVVSAVRDAESILLFGPGEAKGELKKRLEKEKLGGRIEAVETEDTMTDRQIAAKVREYYQK</sequence>
<accession>M1P795</accession>
<dbReference type="RefSeq" id="WP_015403258.1">
    <property type="nucleotide sequence ID" value="NC_020304.1"/>
</dbReference>
<dbReference type="Proteomes" id="UP000011721">
    <property type="component" value="Chromosome"/>
</dbReference>
<dbReference type="STRING" id="1167006.UWK_00988"/>
<keyword evidence="2" id="KW-1185">Reference proteome</keyword>
<proteinExistence type="predicted"/>
<protein>
    <recommendedName>
        <fullName evidence="3">Protein required for attachment to host cells</fullName>
    </recommendedName>
</protein>
<dbReference type="SUPFAM" id="SSF53137">
    <property type="entry name" value="Translational machinery components"/>
    <property type="match status" value="1"/>
</dbReference>